<dbReference type="AlphaFoldDB" id="A0A249DWG1"/>
<gene>
    <name evidence="1" type="ORF">BA171_01755</name>
</gene>
<proteinExistence type="predicted"/>
<sequence length="74" mass="8721">MNLTIAVAEYFQKTYDNVFKKIRTVIAECTSEYRLVNFNETFYQRKNPNRGDGIATVMFEVSRDAFFQLLEPVQ</sequence>
<dbReference type="EMBL" id="CP016303">
    <property type="protein sequence ID" value="ASX25893.1"/>
    <property type="molecule type" value="Genomic_DNA"/>
</dbReference>
<protein>
    <submittedName>
        <fullName evidence="1">Uncharacterized protein</fullName>
    </submittedName>
</protein>
<organism evidence="1 2">
    <name type="scientific">Candidatus Hamiltonella defensa</name>
    <name type="common">Bemisia tabaci</name>
    <dbReference type="NCBI Taxonomy" id="672795"/>
    <lineage>
        <taxon>Bacteria</taxon>
        <taxon>Pseudomonadati</taxon>
        <taxon>Pseudomonadota</taxon>
        <taxon>Gammaproteobacteria</taxon>
        <taxon>Enterobacterales</taxon>
        <taxon>Enterobacteriaceae</taxon>
        <taxon>aphid secondary symbionts</taxon>
        <taxon>Candidatus Williamhamiltonella</taxon>
    </lineage>
</organism>
<dbReference type="RefSeq" id="WP_016857273.1">
    <property type="nucleotide sequence ID" value="NZ_CP016303.1"/>
</dbReference>
<evidence type="ECO:0000313" key="1">
    <source>
        <dbReference type="EMBL" id="ASX25893.1"/>
    </source>
</evidence>
<name>A0A249DWG1_9ENTR</name>
<accession>A0A249DWG1</accession>
<dbReference type="Proteomes" id="UP000216438">
    <property type="component" value="Chromosome"/>
</dbReference>
<reference evidence="2" key="1">
    <citation type="submission" date="2016-06" db="EMBL/GenBank/DDBJ databases">
        <authorList>
            <person name="Chen W."/>
            <person name="Hasegawa D.K."/>
        </authorList>
    </citation>
    <scope>NUCLEOTIDE SEQUENCE [LARGE SCALE GENOMIC DNA]</scope>
    <source>
        <strain evidence="2">MEAM1</strain>
    </source>
</reference>
<evidence type="ECO:0000313" key="2">
    <source>
        <dbReference type="Proteomes" id="UP000216438"/>
    </source>
</evidence>
<reference evidence="1 2" key="2">
    <citation type="submission" date="2017-09" db="EMBL/GenBank/DDBJ databases">
        <title>The genome of whitefly Bemisia tabaci, a global crop pest, provides novel insights into virus transmission, host adaptation and insecticide resistance.</title>
        <authorList>
            <person name="Kaur N."/>
            <person name="Kliot A."/>
            <person name="Pinheiro P.V."/>
            <person name="Luan J."/>
            <person name="Zheng Y."/>
            <person name="Liu W."/>
            <person name="Sun H."/>
            <person name="Yang X."/>
            <person name="Xu Y."/>
            <person name="Luo Y."/>
            <person name="Kruse A."/>
            <person name="Fisher T.W."/>
            <person name="Nelson D.R."/>
            <person name="Elimelech M."/>
            <person name="MacCoss M."/>
            <person name="Johnson R."/>
            <person name="Cohen E."/>
            <person name="Hunter W.B."/>
            <person name="Brown J.K."/>
            <person name="Jander G."/>
            <person name="Cilia M."/>
            <person name="Douglas A.E."/>
            <person name="Ghanim M."/>
            <person name="Simmons A.M."/>
            <person name="Wintermantel W.M."/>
            <person name="Ling K.-S."/>
            <person name="Fei Z."/>
        </authorList>
    </citation>
    <scope>NUCLEOTIDE SEQUENCE [LARGE SCALE GENOMIC DNA]</scope>
    <source>
        <strain evidence="1 2">MEAM1</strain>
    </source>
</reference>
<dbReference type="OrthoDB" id="79831at2"/>